<gene>
    <name evidence="1" type="ordered locus">Desaci_2397</name>
</gene>
<dbReference type="SUPFAM" id="SSF52833">
    <property type="entry name" value="Thioredoxin-like"/>
    <property type="match status" value="1"/>
</dbReference>
<proteinExistence type="predicted"/>
<reference evidence="1 2" key="1">
    <citation type="journal article" date="2012" name="J. Bacteriol.">
        <title>Complete genome sequences of Desulfosporosinus orientis DSM765T, Desulfosporosinus youngiae DSM17734T, Desulfosporosinus meridiei DSM13257T, and Desulfosporosinus acidiphilus DSM22704T.</title>
        <authorList>
            <person name="Pester M."/>
            <person name="Brambilla E."/>
            <person name="Alazard D."/>
            <person name="Rattei T."/>
            <person name="Weinmaier T."/>
            <person name="Han J."/>
            <person name="Lucas S."/>
            <person name="Lapidus A."/>
            <person name="Cheng J.F."/>
            <person name="Goodwin L."/>
            <person name="Pitluck S."/>
            <person name="Peters L."/>
            <person name="Ovchinnikova G."/>
            <person name="Teshima H."/>
            <person name="Detter J.C."/>
            <person name="Han C.S."/>
            <person name="Tapia R."/>
            <person name="Land M.L."/>
            <person name="Hauser L."/>
            <person name="Kyrpides N.C."/>
            <person name="Ivanova N.N."/>
            <person name="Pagani I."/>
            <person name="Huntmann M."/>
            <person name="Wei C.L."/>
            <person name="Davenport K.W."/>
            <person name="Daligault H."/>
            <person name="Chain P.S."/>
            <person name="Chen A."/>
            <person name="Mavromatis K."/>
            <person name="Markowitz V."/>
            <person name="Szeto E."/>
            <person name="Mikhailova N."/>
            <person name="Pati A."/>
            <person name="Wagner M."/>
            <person name="Woyke T."/>
            <person name="Ollivier B."/>
            <person name="Klenk H.P."/>
            <person name="Spring S."/>
            <person name="Loy A."/>
        </authorList>
    </citation>
    <scope>NUCLEOTIDE SEQUENCE [LARGE SCALE GENOMIC DNA]</scope>
    <source>
        <strain evidence="2">DSM 22704 / JCM 16185 / SJ4</strain>
    </source>
</reference>
<dbReference type="InterPro" id="IPR022551">
    <property type="entry name" value="BrxC"/>
</dbReference>
<dbReference type="eggNOG" id="COG3118">
    <property type="taxonomic scope" value="Bacteria"/>
</dbReference>
<accession>I4D6C6</accession>
<dbReference type="OrthoDB" id="677051at2"/>
<dbReference type="Proteomes" id="UP000002892">
    <property type="component" value="Chromosome"/>
</dbReference>
<organism evidence="1 2">
    <name type="scientific">Desulfosporosinus acidiphilus (strain DSM 22704 / JCM 16185 / SJ4)</name>
    <dbReference type="NCBI Taxonomy" id="646529"/>
    <lineage>
        <taxon>Bacteria</taxon>
        <taxon>Bacillati</taxon>
        <taxon>Bacillota</taxon>
        <taxon>Clostridia</taxon>
        <taxon>Eubacteriales</taxon>
        <taxon>Desulfitobacteriaceae</taxon>
        <taxon>Desulfosporosinus</taxon>
    </lineage>
</organism>
<dbReference type="Pfam" id="PF11009">
    <property type="entry name" value="BrxC"/>
    <property type="match status" value="1"/>
</dbReference>
<dbReference type="STRING" id="646529.Desaci_2397"/>
<sequence length="115" mass="13259">MTEIRELSSLQEFEAVLNESYQQEVLLFKHSTQCPISARAWQEIQKFARQAPEQVQVAVIKVIESRSVSNQAERDLGIKHESPQILLIRNKKVVWHTSHQAVTLENILRALQENA</sequence>
<dbReference type="AlphaFoldDB" id="I4D6C6"/>
<dbReference type="InterPro" id="IPR036249">
    <property type="entry name" value="Thioredoxin-like_sf"/>
</dbReference>
<keyword evidence="2" id="KW-1185">Reference proteome</keyword>
<name>I4D6C6_DESAJ</name>
<dbReference type="HOGENOM" id="CLU_153787_1_0_9"/>
<dbReference type="KEGG" id="dai:Desaci_2397"/>
<dbReference type="RefSeq" id="WP_014827350.1">
    <property type="nucleotide sequence ID" value="NC_018068.1"/>
</dbReference>
<dbReference type="Gene3D" id="3.40.30.10">
    <property type="entry name" value="Glutaredoxin"/>
    <property type="match status" value="1"/>
</dbReference>
<protein>
    <submittedName>
        <fullName evidence="1">Bacillithiol system protein YtxJ</fullName>
    </submittedName>
</protein>
<evidence type="ECO:0000313" key="2">
    <source>
        <dbReference type="Proteomes" id="UP000002892"/>
    </source>
</evidence>
<evidence type="ECO:0000313" key="1">
    <source>
        <dbReference type="EMBL" id="AFM41350.1"/>
    </source>
</evidence>
<dbReference type="EMBL" id="CP003639">
    <property type="protein sequence ID" value="AFM41350.1"/>
    <property type="molecule type" value="Genomic_DNA"/>
</dbReference>
<dbReference type="NCBIfam" id="TIGR04019">
    <property type="entry name" value="B_thiol_YtxJ"/>
    <property type="match status" value="1"/>
</dbReference>